<sequence length="200" mass="21983">MSVLWAMSLWAAAHVLATFGWGQTIWRRRGMPTRWLVGLGWLIGILGWVGIRVSDQGVRLDLGFLLLTAVAWGFLLRYGSYRAWLLAALLALFVGGLAQWVPYTSQEAQWLPIVPLEGVSWGLFAAVSVGDAGEASMTAASGAGLGLWWHHGLHQLSIGRHTTAMLYFATLSAWAVGWILHRNLPLDPDERAGDNQPVLR</sequence>
<protein>
    <submittedName>
        <fullName evidence="2">Uncharacterized protein</fullName>
    </submittedName>
</protein>
<dbReference type="AlphaFoldDB" id="G8U1E5"/>
<dbReference type="HOGENOM" id="CLU_1260915_0_0_9"/>
<keyword evidence="1" id="KW-0472">Membrane</keyword>
<evidence type="ECO:0000256" key="1">
    <source>
        <dbReference type="SAM" id="Phobius"/>
    </source>
</evidence>
<reference evidence="3" key="1">
    <citation type="submission" date="2011-12" db="EMBL/GenBank/DDBJ databases">
        <title>The complete genome of chromosome of Sulfobacillus acidophilus DSM 10332.</title>
        <authorList>
            <person name="Lucas S."/>
            <person name="Han J."/>
            <person name="Lapidus A."/>
            <person name="Bruce D."/>
            <person name="Goodwin L."/>
            <person name="Pitluck S."/>
            <person name="Peters L."/>
            <person name="Kyrpides N."/>
            <person name="Mavromatis K."/>
            <person name="Ivanova N."/>
            <person name="Mikhailova N."/>
            <person name="Chertkov O."/>
            <person name="Saunders E."/>
            <person name="Detter J.C."/>
            <person name="Tapia R."/>
            <person name="Han C."/>
            <person name="Land M."/>
            <person name="Hauser L."/>
            <person name="Markowitz V."/>
            <person name="Cheng J.-F."/>
            <person name="Hugenholtz P."/>
            <person name="Woyke T."/>
            <person name="Wu D."/>
            <person name="Pukall R."/>
            <person name="Gehrich-Schroeter G."/>
            <person name="Schneider S."/>
            <person name="Klenk H.-P."/>
            <person name="Eisen J.A."/>
        </authorList>
    </citation>
    <scope>NUCLEOTIDE SEQUENCE [LARGE SCALE GENOMIC DNA]</scope>
    <source>
        <strain evidence="3">ATCC 700253 / DSM 10332 / NAL</strain>
    </source>
</reference>
<feature type="transmembrane region" description="Helical" evidence="1">
    <location>
        <begin position="83"/>
        <end position="101"/>
    </location>
</feature>
<dbReference type="KEGG" id="sap:Sulac_1975"/>
<gene>
    <name evidence="2" type="ordered locus">Sulac_1975</name>
</gene>
<keyword evidence="1" id="KW-0812">Transmembrane</keyword>
<feature type="transmembrane region" description="Helical" evidence="1">
    <location>
        <begin position="6"/>
        <end position="26"/>
    </location>
</feature>
<dbReference type="PATRIC" id="fig|679936.5.peg.2038"/>
<reference evidence="2 3" key="2">
    <citation type="journal article" date="2012" name="Stand. Genomic Sci.">
        <title>Complete genome sequence of the moderately thermophilic mineral-sulfide-oxidizing firmicute Sulfobacillus acidophilus type strain (NAL(T)).</title>
        <authorList>
            <person name="Anderson I."/>
            <person name="Chertkov O."/>
            <person name="Chen A."/>
            <person name="Saunders E."/>
            <person name="Lapidus A."/>
            <person name="Nolan M."/>
            <person name="Lucas S."/>
            <person name="Hammon N."/>
            <person name="Deshpande S."/>
            <person name="Cheng J.F."/>
            <person name="Han C."/>
            <person name="Tapia R."/>
            <person name="Goodwin L.A."/>
            <person name="Pitluck S."/>
            <person name="Liolios K."/>
            <person name="Pagani I."/>
            <person name="Ivanova N."/>
            <person name="Mikhailova N."/>
            <person name="Pati A."/>
            <person name="Palaniappan K."/>
            <person name="Land M."/>
            <person name="Pan C."/>
            <person name="Rohde M."/>
            <person name="Pukall R."/>
            <person name="Goker M."/>
            <person name="Detter J.C."/>
            <person name="Woyke T."/>
            <person name="Bristow J."/>
            <person name="Eisen J.A."/>
            <person name="Markowitz V."/>
            <person name="Hugenholtz P."/>
            <person name="Kyrpides N.C."/>
            <person name="Klenk H.P."/>
            <person name="Mavromatis K."/>
        </authorList>
    </citation>
    <scope>NUCLEOTIDE SEQUENCE [LARGE SCALE GENOMIC DNA]</scope>
    <source>
        <strain evidence="3">ATCC 700253 / DSM 10332 / NAL</strain>
    </source>
</reference>
<dbReference type="Proteomes" id="UP000005439">
    <property type="component" value="Chromosome"/>
</dbReference>
<feature type="transmembrane region" description="Helical" evidence="1">
    <location>
        <begin position="33"/>
        <end position="51"/>
    </location>
</feature>
<feature type="transmembrane region" description="Helical" evidence="1">
    <location>
        <begin position="57"/>
        <end position="76"/>
    </location>
</feature>
<accession>G8U1E5</accession>
<evidence type="ECO:0000313" key="2">
    <source>
        <dbReference type="EMBL" id="AEW05465.1"/>
    </source>
</evidence>
<name>G8U1E5_SULAD</name>
<proteinExistence type="predicted"/>
<dbReference type="EMBL" id="CP003179">
    <property type="protein sequence ID" value="AEW05465.1"/>
    <property type="molecule type" value="Genomic_DNA"/>
</dbReference>
<organism evidence="2 3">
    <name type="scientific">Sulfobacillus acidophilus (strain ATCC 700253 / DSM 10332 / NAL)</name>
    <dbReference type="NCBI Taxonomy" id="679936"/>
    <lineage>
        <taxon>Bacteria</taxon>
        <taxon>Bacillati</taxon>
        <taxon>Bacillota</taxon>
        <taxon>Clostridia</taxon>
        <taxon>Eubacteriales</taxon>
        <taxon>Clostridiales Family XVII. Incertae Sedis</taxon>
        <taxon>Sulfobacillus</taxon>
    </lineage>
</organism>
<evidence type="ECO:0000313" key="3">
    <source>
        <dbReference type="Proteomes" id="UP000005439"/>
    </source>
</evidence>
<keyword evidence="3" id="KW-1185">Reference proteome</keyword>
<feature type="transmembrane region" description="Helical" evidence="1">
    <location>
        <begin position="161"/>
        <end position="180"/>
    </location>
</feature>
<dbReference type="STRING" id="679936.Sulac_1975"/>
<keyword evidence="1" id="KW-1133">Transmembrane helix</keyword>